<dbReference type="OrthoDB" id="3826566at2"/>
<keyword evidence="1" id="KW-0812">Transmembrane</keyword>
<evidence type="ECO:0000259" key="2">
    <source>
        <dbReference type="Pfam" id="PF07811"/>
    </source>
</evidence>
<name>A0A1H1T0A7_9ACTN</name>
<reference evidence="3 4" key="1">
    <citation type="submission" date="2016-10" db="EMBL/GenBank/DDBJ databases">
        <authorList>
            <person name="de Groot N.N."/>
        </authorList>
    </citation>
    <scope>NUCLEOTIDE SEQUENCE [LARGE SCALE GENOMIC DNA]</scope>
    <source>
        <strain evidence="3 4">DSM 22024</strain>
    </source>
</reference>
<accession>A0A1H1T0A7</accession>
<evidence type="ECO:0000313" key="3">
    <source>
        <dbReference type="EMBL" id="SDS53594.1"/>
    </source>
</evidence>
<proteinExistence type="predicted"/>
<evidence type="ECO:0000313" key="4">
    <source>
        <dbReference type="Proteomes" id="UP000198983"/>
    </source>
</evidence>
<dbReference type="InterPro" id="IPR012495">
    <property type="entry name" value="TadE-like_dom"/>
</dbReference>
<dbReference type="Pfam" id="PF07811">
    <property type="entry name" value="TadE"/>
    <property type="match status" value="1"/>
</dbReference>
<keyword evidence="1" id="KW-0472">Membrane</keyword>
<gene>
    <name evidence="3" type="ORF">SAMN04489717_3007</name>
</gene>
<dbReference type="Proteomes" id="UP000198983">
    <property type="component" value="Chromosome I"/>
</dbReference>
<feature type="transmembrane region" description="Helical" evidence="1">
    <location>
        <begin position="34"/>
        <end position="55"/>
    </location>
</feature>
<dbReference type="RefSeq" id="WP_092654251.1">
    <property type="nucleotide sequence ID" value="NZ_LT629732.1"/>
</dbReference>
<organism evidence="3 4">
    <name type="scientific">Actinopolymorpha singaporensis</name>
    <dbReference type="NCBI Taxonomy" id="117157"/>
    <lineage>
        <taxon>Bacteria</taxon>
        <taxon>Bacillati</taxon>
        <taxon>Actinomycetota</taxon>
        <taxon>Actinomycetes</taxon>
        <taxon>Propionibacteriales</taxon>
        <taxon>Actinopolymorphaceae</taxon>
        <taxon>Actinopolymorpha</taxon>
    </lineage>
</organism>
<keyword evidence="1" id="KW-1133">Transmembrane helix</keyword>
<feature type="domain" description="TadE-like" evidence="2">
    <location>
        <begin position="28"/>
        <end position="70"/>
    </location>
</feature>
<dbReference type="STRING" id="117157.SAMN04489717_3007"/>
<dbReference type="AlphaFoldDB" id="A0A1H1T0A7"/>
<protein>
    <submittedName>
        <fullName evidence="3">Flp pilus assembly protein TadG</fullName>
    </submittedName>
</protein>
<evidence type="ECO:0000256" key="1">
    <source>
        <dbReference type="SAM" id="Phobius"/>
    </source>
</evidence>
<sequence>MSIQRGRRRGLGIRRALGFRPALGSERGAAPVEFVLVLIVLLPLFLGVLQLGLFLHVRNTLTACAHDGARQAANYDGTPAEGVAVTRDCISGALSAGMAGAVTPGTASAGGQEVVQMRVRARMPAMGLWGPTFGFTVAGHAVKEPTP</sequence>
<keyword evidence="4" id="KW-1185">Reference proteome</keyword>
<dbReference type="EMBL" id="LT629732">
    <property type="protein sequence ID" value="SDS53594.1"/>
    <property type="molecule type" value="Genomic_DNA"/>
</dbReference>